<dbReference type="PANTHER" id="PTHR10937">
    <property type="entry name" value="GLUCOSAMINE--FRUCTOSE-6-PHOSPHATE AMINOTRANSFERASE, ISOMERIZING"/>
    <property type="match status" value="1"/>
</dbReference>
<comment type="catalytic activity">
    <reaction evidence="1 10">
        <text>D-fructose 6-phosphate + L-glutamine = D-glucosamine 6-phosphate + L-glutamate</text>
        <dbReference type="Rhea" id="RHEA:13237"/>
        <dbReference type="ChEBI" id="CHEBI:29985"/>
        <dbReference type="ChEBI" id="CHEBI:58359"/>
        <dbReference type="ChEBI" id="CHEBI:58725"/>
        <dbReference type="ChEBI" id="CHEBI:61527"/>
        <dbReference type="EC" id="2.6.1.16"/>
    </reaction>
</comment>
<protein>
    <recommendedName>
        <fullName evidence="4 10">Glutamine--fructose-6-phosphate aminotransferase [isomerizing]</fullName>
        <ecNumber evidence="3 10">2.6.1.16</ecNumber>
    </recommendedName>
    <alternativeName>
        <fullName evidence="10">D-fructose-6-phosphate amidotransferase</fullName>
    </alternativeName>
    <alternativeName>
        <fullName evidence="10">GFAT</fullName>
    </alternativeName>
    <alternativeName>
        <fullName evidence="10">Glucosamine-6-phosphate synthase</fullName>
    </alternativeName>
    <alternativeName>
        <fullName evidence="10">Hexosephosphate aminotransferase</fullName>
    </alternativeName>
    <alternativeName>
        <fullName evidence="10">L-glutamine--D-fructose-6-phosphate amidotransferase</fullName>
    </alternativeName>
</protein>
<dbReference type="NCBIfam" id="NF001484">
    <property type="entry name" value="PRK00331.1"/>
    <property type="match status" value="1"/>
</dbReference>
<dbReference type="Proteomes" id="UP000054623">
    <property type="component" value="Unassembled WGS sequence"/>
</dbReference>
<dbReference type="Gene3D" id="3.60.20.10">
    <property type="entry name" value="Glutamine Phosphoribosylpyrophosphate, subunit 1, domain 1"/>
    <property type="match status" value="1"/>
</dbReference>
<dbReference type="PROSITE" id="PS51278">
    <property type="entry name" value="GATASE_TYPE_2"/>
    <property type="match status" value="1"/>
</dbReference>
<dbReference type="CDD" id="cd00714">
    <property type="entry name" value="GFAT"/>
    <property type="match status" value="1"/>
</dbReference>
<dbReference type="InterPro" id="IPR035466">
    <property type="entry name" value="GlmS/AgaS_SIS"/>
</dbReference>
<dbReference type="GO" id="GO:0005975">
    <property type="term" value="P:carbohydrate metabolic process"/>
    <property type="evidence" value="ECO:0007669"/>
    <property type="project" value="UniProtKB-UniRule"/>
</dbReference>
<dbReference type="GO" id="GO:0005829">
    <property type="term" value="C:cytosol"/>
    <property type="evidence" value="ECO:0007669"/>
    <property type="project" value="TreeGrafter"/>
</dbReference>
<dbReference type="AlphaFoldDB" id="A0A098B8P5"/>
<gene>
    <name evidence="10" type="primary">glmS</name>
    <name evidence="14" type="ORF">AT727_14430</name>
    <name evidence="13" type="ORF">DPCES_4861</name>
</gene>
<feature type="active site" description="For Fru-6P isomerization activity" evidence="10">
    <location>
        <position position="602"/>
    </location>
</feature>
<dbReference type="NCBIfam" id="TIGR01135">
    <property type="entry name" value="glmS"/>
    <property type="match status" value="1"/>
</dbReference>
<dbReference type="PANTHER" id="PTHR10937:SF0">
    <property type="entry name" value="GLUTAMINE--FRUCTOSE-6-PHOSPHATE TRANSAMINASE (ISOMERIZING)"/>
    <property type="match status" value="1"/>
</dbReference>
<feature type="domain" description="Glutamine amidotransferase type-2" evidence="11">
    <location>
        <begin position="2"/>
        <end position="217"/>
    </location>
</feature>
<dbReference type="GO" id="GO:0006047">
    <property type="term" value="P:UDP-N-acetylglucosamine metabolic process"/>
    <property type="evidence" value="ECO:0007669"/>
    <property type="project" value="TreeGrafter"/>
</dbReference>
<evidence type="ECO:0000259" key="11">
    <source>
        <dbReference type="PROSITE" id="PS51278"/>
    </source>
</evidence>
<dbReference type="GO" id="GO:0004360">
    <property type="term" value="F:glutamine-fructose-6-phosphate transaminase (isomerizing) activity"/>
    <property type="evidence" value="ECO:0007669"/>
    <property type="project" value="UniProtKB-UniRule"/>
</dbReference>
<dbReference type="FunFam" id="3.60.20.10:FF:000006">
    <property type="entry name" value="Glutamine--fructose-6-phosphate aminotransferase [isomerizing]"/>
    <property type="match status" value="1"/>
</dbReference>
<accession>A0A098B8P5</accession>
<keyword evidence="6 10" id="KW-0032">Aminotransferase</keyword>
<name>A0A098B8P5_DESHA</name>
<keyword evidence="9" id="KW-0315">Glutamine amidotransferase</keyword>
<feature type="domain" description="SIS" evidence="12">
    <location>
        <begin position="284"/>
        <end position="428"/>
    </location>
</feature>
<evidence type="ECO:0000256" key="3">
    <source>
        <dbReference type="ARBA" id="ARBA00012916"/>
    </source>
</evidence>
<dbReference type="PROSITE" id="PS51464">
    <property type="entry name" value="SIS"/>
    <property type="match status" value="2"/>
</dbReference>
<comment type="subunit">
    <text evidence="10">Homodimer.</text>
</comment>
<dbReference type="SUPFAM" id="SSF56235">
    <property type="entry name" value="N-terminal nucleophile aminohydrolases (Ntn hydrolases)"/>
    <property type="match status" value="1"/>
</dbReference>
<dbReference type="GO" id="GO:0097367">
    <property type="term" value="F:carbohydrate derivative binding"/>
    <property type="evidence" value="ECO:0007669"/>
    <property type="project" value="InterPro"/>
</dbReference>
<evidence type="ECO:0000313" key="15">
    <source>
        <dbReference type="Proteomes" id="UP000054623"/>
    </source>
</evidence>
<dbReference type="SUPFAM" id="SSF53697">
    <property type="entry name" value="SIS domain"/>
    <property type="match status" value="1"/>
</dbReference>
<evidence type="ECO:0000256" key="9">
    <source>
        <dbReference type="ARBA" id="ARBA00022962"/>
    </source>
</evidence>
<evidence type="ECO:0000259" key="12">
    <source>
        <dbReference type="PROSITE" id="PS51464"/>
    </source>
</evidence>
<dbReference type="GO" id="GO:0006487">
    <property type="term" value="P:protein N-linked glycosylation"/>
    <property type="evidence" value="ECO:0007669"/>
    <property type="project" value="TreeGrafter"/>
</dbReference>
<reference evidence="13" key="1">
    <citation type="submission" date="2014-07" db="EMBL/GenBank/DDBJ databases">
        <authorList>
            <person name="Hornung V.Bastian."/>
        </authorList>
    </citation>
    <scope>NUCLEOTIDE SEQUENCE</scope>
    <source>
        <strain evidence="13">PCE-S</strain>
    </source>
</reference>
<dbReference type="EMBL" id="LK996017">
    <property type="protein sequence ID" value="CDX04747.1"/>
    <property type="molecule type" value="Genomic_DNA"/>
</dbReference>
<reference evidence="14 15" key="2">
    <citation type="submission" date="2015-12" db="EMBL/GenBank/DDBJ databases">
        <title>Draft Genome Sequence of Desulfitobacterium hafniense Strain DH, a Sulfate-reducing Bacterium Isolated from Paddy Soils.</title>
        <authorList>
            <person name="Bao P."/>
            <person name="Zhang X."/>
            <person name="Li G."/>
        </authorList>
    </citation>
    <scope>NUCLEOTIDE SEQUENCE [LARGE SCALE GENOMIC DNA]</scope>
    <source>
        <strain evidence="14 15">DH</strain>
    </source>
</reference>
<feature type="initiator methionine" description="Removed" evidence="10">
    <location>
        <position position="1"/>
    </location>
</feature>
<dbReference type="FunFam" id="3.40.50.10490:FF:000001">
    <property type="entry name" value="Glutamine--fructose-6-phosphate aminotransferase [isomerizing]"/>
    <property type="match status" value="1"/>
</dbReference>
<dbReference type="Pfam" id="PF13522">
    <property type="entry name" value="GATase_6"/>
    <property type="match status" value="1"/>
</dbReference>
<dbReference type="InterPro" id="IPR017932">
    <property type="entry name" value="GATase_2_dom"/>
</dbReference>
<dbReference type="InterPro" id="IPR005855">
    <property type="entry name" value="GFAT"/>
</dbReference>
<comment type="function">
    <text evidence="10">Catalyzes the first step in hexosamine metabolism, converting fructose-6P into glucosamine-6P using glutamine as a nitrogen source.</text>
</comment>
<evidence type="ECO:0000313" key="13">
    <source>
        <dbReference type="EMBL" id="CDX04747.1"/>
    </source>
</evidence>
<evidence type="ECO:0000256" key="6">
    <source>
        <dbReference type="ARBA" id="ARBA00022576"/>
    </source>
</evidence>
<dbReference type="EC" id="2.6.1.16" evidence="3 10"/>
<keyword evidence="8" id="KW-0677">Repeat</keyword>
<organism evidence="13">
    <name type="scientific">Desulfitobacterium hafniense</name>
    <name type="common">Desulfitobacterium frappieri</name>
    <dbReference type="NCBI Taxonomy" id="49338"/>
    <lineage>
        <taxon>Bacteria</taxon>
        <taxon>Bacillati</taxon>
        <taxon>Bacillota</taxon>
        <taxon>Clostridia</taxon>
        <taxon>Eubacteriales</taxon>
        <taxon>Desulfitobacteriaceae</taxon>
        <taxon>Desulfitobacterium</taxon>
    </lineage>
</organism>
<dbReference type="EMBL" id="LOCK01000094">
    <property type="protein sequence ID" value="KTE89216.1"/>
    <property type="molecule type" value="Genomic_DNA"/>
</dbReference>
<comment type="subcellular location">
    <subcellularLocation>
        <location evidence="2 10">Cytoplasm</location>
    </subcellularLocation>
</comment>
<dbReference type="HAMAP" id="MF_00164">
    <property type="entry name" value="GlmS"/>
    <property type="match status" value="1"/>
</dbReference>
<evidence type="ECO:0000256" key="7">
    <source>
        <dbReference type="ARBA" id="ARBA00022679"/>
    </source>
</evidence>
<dbReference type="GO" id="GO:0006002">
    <property type="term" value="P:fructose 6-phosphate metabolic process"/>
    <property type="evidence" value="ECO:0007669"/>
    <property type="project" value="TreeGrafter"/>
</dbReference>
<feature type="active site" description="Nucleophile; for GATase activity" evidence="10">
    <location>
        <position position="2"/>
    </location>
</feature>
<dbReference type="RefSeq" id="WP_015943056.1">
    <property type="nucleotide sequence ID" value="NZ_JAYFNZ010000005.1"/>
</dbReference>
<keyword evidence="7 10" id="KW-0808">Transferase</keyword>
<evidence type="ECO:0000256" key="2">
    <source>
        <dbReference type="ARBA" id="ARBA00004496"/>
    </source>
</evidence>
<proteinExistence type="inferred from homology"/>
<sequence length="607" mass="67349">MCGIVGYIGKRPAIPVLLDGLKKLEYRGYDSAGVAVLEQDAITTCKAVGKLAVLEEKLGTDFSQTCIGIGHTRWATHGRPSDLNAHPHLDTEAKFAVVHNGIIENYIELKEWLVEQGHTFVSETDTEVLPHLVEYFYKGDLVATVREVLNKLKGSFAILVMSRQDPDILVAARKDSPMVVGLGEEEFFVASDIPAILNYTRKTYIIEDGEMVILTKNGVEVTDFEGKEKEKQLYEVKWDAVAAEKAGYDHFMLKEIYEQPRALRDTLISRLEDDKVVLNEVDLTAEQLRSFRKVFIVACGTAWHAGLVGKTLIERWVRLPVEVDIASEFRYRSPLVDEHTLVVVISQSGETADTLAALREAKRNGARIVAITNVVGSSVAREAHDVIYTWAGPEIAVASTKAYTTQLEGVVLLGLYLAQTRGTLATEKIRKIITALRRLPAQAQEILDESEHIKDLAQSFVEVEDAFFIGRGLDWNVAMEGALKLKEISYIHAEAYAAGELKHGTLALITDKTPVIALATQMDVYEKTLSNIIEVRARDARVIGITFKSNKDLDKSVDRVIYLPETIGELAPILTVIPMQLLAYYVSVARGCDVDKPRNLAKSVTVE</sequence>
<dbReference type="OrthoDB" id="106547at2"/>
<evidence type="ECO:0000313" key="14">
    <source>
        <dbReference type="EMBL" id="KTE89216.1"/>
    </source>
</evidence>
<dbReference type="FunFam" id="3.40.50.10490:FF:000022">
    <property type="entry name" value="Glutamine--fructose-6-phosphate aminotransferase [isomerizing]"/>
    <property type="match status" value="1"/>
</dbReference>
<dbReference type="InterPro" id="IPR047084">
    <property type="entry name" value="GFAT_N"/>
</dbReference>
<dbReference type="PATRIC" id="fig|49338.4.peg.5227"/>
<dbReference type="CDD" id="cd05009">
    <property type="entry name" value="SIS_GlmS_GlmD_2"/>
    <property type="match status" value="1"/>
</dbReference>
<evidence type="ECO:0000256" key="4">
    <source>
        <dbReference type="ARBA" id="ARBA00016090"/>
    </source>
</evidence>
<evidence type="ECO:0000256" key="8">
    <source>
        <dbReference type="ARBA" id="ARBA00022737"/>
    </source>
</evidence>
<keyword evidence="5 10" id="KW-0963">Cytoplasm</keyword>
<dbReference type="InterPro" id="IPR001347">
    <property type="entry name" value="SIS_dom"/>
</dbReference>
<feature type="domain" description="SIS" evidence="12">
    <location>
        <begin position="456"/>
        <end position="597"/>
    </location>
</feature>
<dbReference type="InterPro" id="IPR046348">
    <property type="entry name" value="SIS_dom_sf"/>
</dbReference>
<dbReference type="CDD" id="cd05008">
    <property type="entry name" value="SIS_GlmS_GlmD_1"/>
    <property type="match status" value="1"/>
</dbReference>
<evidence type="ECO:0000256" key="5">
    <source>
        <dbReference type="ARBA" id="ARBA00022490"/>
    </source>
</evidence>
<evidence type="ECO:0000256" key="10">
    <source>
        <dbReference type="HAMAP-Rule" id="MF_00164"/>
    </source>
</evidence>
<evidence type="ECO:0000256" key="1">
    <source>
        <dbReference type="ARBA" id="ARBA00001031"/>
    </source>
</evidence>
<dbReference type="Gene3D" id="3.40.50.10490">
    <property type="entry name" value="Glucose-6-phosphate isomerase like protein, domain 1"/>
    <property type="match status" value="2"/>
</dbReference>
<dbReference type="InterPro" id="IPR029055">
    <property type="entry name" value="Ntn_hydrolases_N"/>
</dbReference>
<dbReference type="InterPro" id="IPR035490">
    <property type="entry name" value="GlmS/FrlB_SIS"/>
</dbReference>
<dbReference type="Pfam" id="PF01380">
    <property type="entry name" value="SIS"/>
    <property type="match status" value="2"/>
</dbReference>